<name>A0ABN1X8K1_9ACTN</name>
<evidence type="ECO:0000313" key="2">
    <source>
        <dbReference type="EMBL" id="GAA1292157.1"/>
    </source>
</evidence>
<accession>A0ABN1X8K1</accession>
<keyword evidence="3" id="KW-1185">Reference proteome</keyword>
<reference evidence="2 3" key="1">
    <citation type="journal article" date="2019" name="Int. J. Syst. Evol. Microbiol.">
        <title>The Global Catalogue of Microorganisms (GCM) 10K type strain sequencing project: providing services to taxonomists for standard genome sequencing and annotation.</title>
        <authorList>
            <consortium name="The Broad Institute Genomics Platform"/>
            <consortium name="The Broad Institute Genome Sequencing Center for Infectious Disease"/>
            <person name="Wu L."/>
            <person name="Ma J."/>
        </authorList>
    </citation>
    <scope>NUCLEOTIDE SEQUENCE [LARGE SCALE GENOMIC DNA]</scope>
    <source>
        <strain evidence="2 3">JCM 11448</strain>
    </source>
</reference>
<evidence type="ECO:0000313" key="3">
    <source>
        <dbReference type="Proteomes" id="UP001500282"/>
    </source>
</evidence>
<feature type="compositionally biased region" description="Low complexity" evidence="1">
    <location>
        <begin position="28"/>
        <end position="37"/>
    </location>
</feature>
<organism evidence="2 3">
    <name type="scientific">Streptomyces javensis</name>
    <dbReference type="NCBI Taxonomy" id="114698"/>
    <lineage>
        <taxon>Bacteria</taxon>
        <taxon>Bacillati</taxon>
        <taxon>Actinomycetota</taxon>
        <taxon>Actinomycetes</taxon>
        <taxon>Kitasatosporales</taxon>
        <taxon>Streptomycetaceae</taxon>
        <taxon>Streptomyces</taxon>
        <taxon>Streptomyces violaceusniger group</taxon>
    </lineage>
</organism>
<dbReference type="EMBL" id="BAAAIH010000050">
    <property type="protein sequence ID" value="GAA1292157.1"/>
    <property type="molecule type" value="Genomic_DNA"/>
</dbReference>
<gene>
    <name evidence="2" type="ORF">GCM10009579_66770</name>
</gene>
<sequence>MQGSVLGLVQGCGGLRSAPPASSRFRGRAPGPRAGAPPRAPLLKRRRGWNLVQGCGGLRSAPRPLPDSGVRPRAPAGAPPWGPLLRRRRG</sequence>
<protein>
    <submittedName>
        <fullName evidence="2">Uncharacterized protein</fullName>
    </submittedName>
</protein>
<dbReference type="Proteomes" id="UP001500282">
    <property type="component" value="Unassembled WGS sequence"/>
</dbReference>
<proteinExistence type="predicted"/>
<feature type="region of interest" description="Disordered" evidence="1">
    <location>
        <begin position="55"/>
        <end position="90"/>
    </location>
</feature>
<evidence type="ECO:0000256" key="1">
    <source>
        <dbReference type="SAM" id="MobiDB-lite"/>
    </source>
</evidence>
<comment type="caution">
    <text evidence="2">The sequence shown here is derived from an EMBL/GenBank/DDBJ whole genome shotgun (WGS) entry which is preliminary data.</text>
</comment>
<feature type="region of interest" description="Disordered" evidence="1">
    <location>
        <begin position="16"/>
        <end position="41"/>
    </location>
</feature>